<dbReference type="PANTHER" id="PTHR46112">
    <property type="entry name" value="AMINOPEPTIDASE"/>
    <property type="match status" value="1"/>
</dbReference>
<dbReference type="STRING" id="1576369.SAMN05421753_11986"/>
<accession>A0A1I3QX96</accession>
<dbReference type="Pfam" id="PF00557">
    <property type="entry name" value="Peptidase_M24"/>
    <property type="match status" value="1"/>
</dbReference>
<keyword evidence="2" id="KW-0645">Protease</keyword>
<evidence type="ECO:0000313" key="3">
    <source>
        <dbReference type="Proteomes" id="UP000199518"/>
    </source>
</evidence>
<dbReference type="GO" id="GO:0004177">
    <property type="term" value="F:aminopeptidase activity"/>
    <property type="evidence" value="ECO:0007669"/>
    <property type="project" value="UniProtKB-KW"/>
</dbReference>
<reference evidence="3" key="1">
    <citation type="submission" date="2016-10" db="EMBL/GenBank/DDBJ databases">
        <authorList>
            <person name="Varghese N."/>
            <person name="Submissions S."/>
        </authorList>
    </citation>
    <scope>NUCLEOTIDE SEQUENCE [LARGE SCALE GENOMIC DNA]</scope>
    <source>
        <strain evidence="3">DSM 26348</strain>
    </source>
</reference>
<keyword evidence="3" id="KW-1185">Reference proteome</keyword>
<gene>
    <name evidence="2" type="ORF">SAMN05421753_11986</name>
</gene>
<dbReference type="RefSeq" id="WP_092055331.1">
    <property type="nucleotide sequence ID" value="NZ_FOQD01000019.1"/>
</dbReference>
<dbReference type="AlphaFoldDB" id="A0A1I3QX96"/>
<sequence>MATFDLQAVQSALREFQIDGWLLYDFRGINPLARNVLQLPAGAMGSRRWAYGIPAHGEPLKLVHRIEDSALDHVPGQRTIYLRWQEFEAGIASFCQGKKTIAMEYSPGGGNPYISRVDAGTIELVRSFGVDVVSSGNLIQLFEATWSDAQWQQHLQAAVVTHSAYDVAWKLIADKARSGSCVSEKEVEQAIMDHFHAHGLTTYHPPIVARNEHSGSPHYETGTGSDTLIREGDFVLIDLWAKLDQPGSVYSDLTRVGYVGQSVPQKFVDVFQIVAAARDRGIETVRQAFAVGRPIQGAEVDDAVRQVIEQAGYGKYFAHRTGHNIGQEVHGNGAHIDNLETREDRLLLRRTCFSIEPGIYLDDFGVRLEVDVYIDGDGQVQVTGGMLQSEVIPVLSDY</sequence>
<evidence type="ECO:0000259" key="1">
    <source>
        <dbReference type="Pfam" id="PF00557"/>
    </source>
</evidence>
<keyword evidence="2" id="KW-0031">Aminopeptidase</keyword>
<proteinExistence type="predicted"/>
<dbReference type="InterPro" id="IPR036005">
    <property type="entry name" value="Creatinase/aminopeptidase-like"/>
</dbReference>
<dbReference type="Gene3D" id="3.90.230.10">
    <property type="entry name" value="Creatinase/methionine aminopeptidase superfamily"/>
    <property type="match status" value="1"/>
</dbReference>
<feature type="domain" description="Peptidase M24" evidence="1">
    <location>
        <begin position="156"/>
        <end position="374"/>
    </location>
</feature>
<dbReference type="EMBL" id="FOQD01000019">
    <property type="protein sequence ID" value="SFJ38688.1"/>
    <property type="molecule type" value="Genomic_DNA"/>
</dbReference>
<dbReference type="OrthoDB" id="9806388at2"/>
<dbReference type="Proteomes" id="UP000199518">
    <property type="component" value="Unassembled WGS sequence"/>
</dbReference>
<organism evidence="2 3">
    <name type="scientific">Planctomicrobium piriforme</name>
    <dbReference type="NCBI Taxonomy" id="1576369"/>
    <lineage>
        <taxon>Bacteria</taxon>
        <taxon>Pseudomonadati</taxon>
        <taxon>Planctomycetota</taxon>
        <taxon>Planctomycetia</taxon>
        <taxon>Planctomycetales</taxon>
        <taxon>Planctomycetaceae</taxon>
        <taxon>Planctomicrobium</taxon>
    </lineage>
</organism>
<dbReference type="PANTHER" id="PTHR46112:SF3">
    <property type="entry name" value="AMINOPEPTIDASE YPDF"/>
    <property type="match status" value="1"/>
</dbReference>
<dbReference type="InterPro" id="IPR000994">
    <property type="entry name" value="Pept_M24"/>
</dbReference>
<evidence type="ECO:0000313" key="2">
    <source>
        <dbReference type="EMBL" id="SFJ38688.1"/>
    </source>
</evidence>
<name>A0A1I3QX96_9PLAN</name>
<dbReference type="SUPFAM" id="SSF55920">
    <property type="entry name" value="Creatinase/aminopeptidase"/>
    <property type="match status" value="1"/>
</dbReference>
<keyword evidence="2" id="KW-0378">Hydrolase</keyword>
<dbReference type="InterPro" id="IPR050659">
    <property type="entry name" value="Peptidase_M24B"/>
</dbReference>
<protein>
    <submittedName>
        <fullName evidence="2">Xaa-Pro aminopeptidase</fullName>
    </submittedName>
</protein>